<evidence type="ECO:0000259" key="1">
    <source>
        <dbReference type="Pfam" id="PF12680"/>
    </source>
</evidence>
<dbReference type="InterPro" id="IPR032710">
    <property type="entry name" value="NTF2-like_dom_sf"/>
</dbReference>
<dbReference type="Gene3D" id="3.10.450.50">
    <property type="match status" value="1"/>
</dbReference>
<gene>
    <name evidence="2" type="ORF">UFOPK1835_01774</name>
</gene>
<dbReference type="EMBL" id="CAEZUP010000100">
    <property type="protein sequence ID" value="CAB4620872.1"/>
    <property type="molecule type" value="Genomic_DNA"/>
</dbReference>
<dbReference type="InterPro" id="IPR037401">
    <property type="entry name" value="SnoaL-like"/>
</dbReference>
<dbReference type="SUPFAM" id="SSF54427">
    <property type="entry name" value="NTF2-like"/>
    <property type="match status" value="1"/>
</dbReference>
<reference evidence="2" key="1">
    <citation type="submission" date="2020-05" db="EMBL/GenBank/DDBJ databases">
        <authorList>
            <person name="Chiriac C."/>
            <person name="Salcher M."/>
            <person name="Ghai R."/>
            <person name="Kavagutti S V."/>
        </authorList>
    </citation>
    <scope>NUCLEOTIDE SEQUENCE</scope>
</reference>
<accession>A0A6J6I371</accession>
<feature type="domain" description="SnoaL-like" evidence="1">
    <location>
        <begin position="19"/>
        <end position="123"/>
    </location>
</feature>
<dbReference type="Pfam" id="PF12680">
    <property type="entry name" value="SnoaL_2"/>
    <property type="match status" value="1"/>
</dbReference>
<organism evidence="2">
    <name type="scientific">freshwater metagenome</name>
    <dbReference type="NCBI Taxonomy" id="449393"/>
    <lineage>
        <taxon>unclassified sequences</taxon>
        <taxon>metagenomes</taxon>
        <taxon>ecological metagenomes</taxon>
    </lineage>
</organism>
<sequence length="144" mass="15467">MGNILGLDEVRTRNLAAIEGAFAGIAAGDAEAQLANYTDDFVLDFPFSDPPKVVNGKAEGLPYLSGAFKVFRFSLTITEVHACLDPDRLIVEFTGEGSYLPTGAPYANTYIVVFDFRDGLISRQREYFNPLAAQRATGALPAGG</sequence>
<name>A0A6J6I371_9ZZZZ</name>
<evidence type="ECO:0000313" key="2">
    <source>
        <dbReference type="EMBL" id="CAB4620872.1"/>
    </source>
</evidence>
<dbReference type="AlphaFoldDB" id="A0A6J6I371"/>
<protein>
    <submittedName>
        <fullName evidence="2">Unannotated protein</fullName>
    </submittedName>
</protein>
<proteinExistence type="predicted"/>